<evidence type="ECO:0000313" key="3">
    <source>
        <dbReference type="Proteomes" id="UP001417504"/>
    </source>
</evidence>
<protein>
    <submittedName>
        <fullName evidence="2">Uncharacterized protein</fullName>
    </submittedName>
</protein>
<comment type="caution">
    <text evidence="2">The sequence shown here is derived from an EMBL/GenBank/DDBJ whole genome shotgun (WGS) entry which is preliminary data.</text>
</comment>
<proteinExistence type="predicted"/>
<organism evidence="2 3">
    <name type="scientific">Stephania japonica</name>
    <dbReference type="NCBI Taxonomy" id="461633"/>
    <lineage>
        <taxon>Eukaryota</taxon>
        <taxon>Viridiplantae</taxon>
        <taxon>Streptophyta</taxon>
        <taxon>Embryophyta</taxon>
        <taxon>Tracheophyta</taxon>
        <taxon>Spermatophyta</taxon>
        <taxon>Magnoliopsida</taxon>
        <taxon>Ranunculales</taxon>
        <taxon>Menispermaceae</taxon>
        <taxon>Menispermoideae</taxon>
        <taxon>Cissampelideae</taxon>
        <taxon>Stephania</taxon>
    </lineage>
</organism>
<evidence type="ECO:0000256" key="1">
    <source>
        <dbReference type="SAM" id="MobiDB-lite"/>
    </source>
</evidence>
<keyword evidence="3" id="KW-1185">Reference proteome</keyword>
<accession>A0AAP0E332</accession>
<feature type="compositionally biased region" description="Basic and acidic residues" evidence="1">
    <location>
        <begin position="104"/>
        <end position="123"/>
    </location>
</feature>
<feature type="region of interest" description="Disordered" evidence="1">
    <location>
        <begin position="85"/>
        <end position="129"/>
    </location>
</feature>
<dbReference type="AlphaFoldDB" id="A0AAP0E332"/>
<gene>
    <name evidence="2" type="ORF">Sjap_026162</name>
</gene>
<reference evidence="2 3" key="1">
    <citation type="submission" date="2024-01" db="EMBL/GenBank/DDBJ databases">
        <title>Genome assemblies of Stephania.</title>
        <authorList>
            <person name="Yang L."/>
        </authorList>
    </citation>
    <scope>NUCLEOTIDE SEQUENCE [LARGE SCALE GENOMIC DNA]</scope>
    <source>
        <strain evidence="2">QJT</strain>
        <tissue evidence="2">Leaf</tissue>
    </source>
</reference>
<name>A0AAP0E332_9MAGN</name>
<dbReference type="Proteomes" id="UP001417504">
    <property type="component" value="Unassembled WGS sequence"/>
</dbReference>
<evidence type="ECO:0000313" key="2">
    <source>
        <dbReference type="EMBL" id="KAK9085751.1"/>
    </source>
</evidence>
<sequence>MIRKMTKQSKLDLKKYEERLEMSAQSFHIRNEEDDQTILNLEKKLKEIATSINSRKELVVKSNEKKTSLRNLLTGLVVVCVGQLSADPGTSKSKGNEVLEQEDSLEHDREKSHIEDVEPHDSCVDLETF</sequence>
<dbReference type="EMBL" id="JBBNAE010000011">
    <property type="protein sequence ID" value="KAK9085751.1"/>
    <property type="molecule type" value="Genomic_DNA"/>
</dbReference>